<dbReference type="Proteomes" id="UP000004995">
    <property type="component" value="Unassembled WGS sequence"/>
</dbReference>
<dbReference type="AlphaFoldDB" id="K3YFR4"/>
<dbReference type="HOGENOM" id="CLU_2431179_0_0_1"/>
<keyword evidence="2" id="KW-1185">Reference proteome</keyword>
<organism evidence="1 2">
    <name type="scientific">Setaria italica</name>
    <name type="common">Foxtail millet</name>
    <name type="synonym">Panicum italicum</name>
    <dbReference type="NCBI Taxonomy" id="4555"/>
    <lineage>
        <taxon>Eukaryota</taxon>
        <taxon>Viridiplantae</taxon>
        <taxon>Streptophyta</taxon>
        <taxon>Embryophyta</taxon>
        <taxon>Tracheophyta</taxon>
        <taxon>Spermatophyta</taxon>
        <taxon>Magnoliopsida</taxon>
        <taxon>Liliopsida</taxon>
        <taxon>Poales</taxon>
        <taxon>Poaceae</taxon>
        <taxon>PACMAD clade</taxon>
        <taxon>Panicoideae</taxon>
        <taxon>Panicodae</taxon>
        <taxon>Paniceae</taxon>
        <taxon>Cenchrinae</taxon>
        <taxon>Setaria</taxon>
    </lineage>
</organism>
<dbReference type="EnsemblPlants" id="KQK96754">
    <property type="protein sequence ID" value="KQK96754"/>
    <property type="gene ID" value="SETIT_013082mg"/>
</dbReference>
<dbReference type="EMBL" id="AGNK02004253">
    <property type="status" value="NOT_ANNOTATED_CDS"/>
    <property type="molecule type" value="Genomic_DNA"/>
</dbReference>
<name>K3YFR4_SETIT</name>
<proteinExistence type="predicted"/>
<sequence>MDMVQLEIDPTMPTPLLDRLKAAPGQLKALLKDTTVECIKNVFTLLVTHFPQIPLEHAAIGVTPDFNADLLPKLTYQYHDVVENIVDDLDL</sequence>
<evidence type="ECO:0000313" key="1">
    <source>
        <dbReference type="EnsemblPlants" id="KQK96754"/>
    </source>
</evidence>
<evidence type="ECO:0000313" key="2">
    <source>
        <dbReference type="Proteomes" id="UP000004995"/>
    </source>
</evidence>
<reference evidence="1" key="2">
    <citation type="submission" date="2018-08" db="UniProtKB">
        <authorList>
            <consortium name="EnsemblPlants"/>
        </authorList>
    </citation>
    <scope>IDENTIFICATION</scope>
    <source>
        <strain evidence="1">Yugu1</strain>
    </source>
</reference>
<protein>
    <submittedName>
        <fullName evidence="1">Uncharacterized protein</fullName>
    </submittedName>
</protein>
<accession>K3YFR4</accession>
<dbReference type="Gramene" id="KQK96754">
    <property type="protein sequence ID" value="KQK96754"/>
    <property type="gene ID" value="SETIT_013082mg"/>
</dbReference>
<reference evidence="2" key="1">
    <citation type="journal article" date="2012" name="Nat. Biotechnol.">
        <title>Reference genome sequence of the model plant Setaria.</title>
        <authorList>
            <person name="Bennetzen J.L."/>
            <person name="Schmutz J."/>
            <person name="Wang H."/>
            <person name="Percifield R."/>
            <person name="Hawkins J."/>
            <person name="Pontaroli A.C."/>
            <person name="Estep M."/>
            <person name="Feng L."/>
            <person name="Vaughn J.N."/>
            <person name="Grimwood J."/>
            <person name="Jenkins J."/>
            <person name="Barry K."/>
            <person name="Lindquist E."/>
            <person name="Hellsten U."/>
            <person name="Deshpande S."/>
            <person name="Wang X."/>
            <person name="Wu X."/>
            <person name="Mitros T."/>
            <person name="Triplett J."/>
            <person name="Yang X."/>
            <person name="Ye C.Y."/>
            <person name="Mauro-Herrera M."/>
            <person name="Wang L."/>
            <person name="Li P."/>
            <person name="Sharma M."/>
            <person name="Sharma R."/>
            <person name="Ronald P.C."/>
            <person name="Panaud O."/>
            <person name="Kellogg E.A."/>
            <person name="Brutnell T.P."/>
            <person name="Doust A.N."/>
            <person name="Tuskan G.A."/>
            <person name="Rokhsar D."/>
            <person name="Devos K.M."/>
        </authorList>
    </citation>
    <scope>NUCLEOTIDE SEQUENCE [LARGE SCALE GENOMIC DNA]</scope>
    <source>
        <strain evidence="2">cv. Yugu1</strain>
    </source>
</reference>
<dbReference type="InParanoid" id="K3YFR4"/>